<evidence type="ECO:0000313" key="2">
    <source>
        <dbReference type="Proteomes" id="UP000178750"/>
    </source>
</evidence>
<evidence type="ECO:0000313" key="1">
    <source>
        <dbReference type="EMBL" id="OGM21592.1"/>
    </source>
</evidence>
<dbReference type="Proteomes" id="UP000178750">
    <property type="component" value="Unassembled WGS sequence"/>
</dbReference>
<sequence length="344" mass="39560">MVEFEKSQRVRKYHNHYLLLLNRLWTAWDNEKWQLEIPQLIAMFRDDELGKISTLPFPEFYKRLKGNFIPTKVGWIQTAESEKGKYIAKARLLRSGIKAFGREIGSGERKYDPDKPNFIYHHWASAENPELQAEALRIAIPELEKFNVIVIKAHGHNRNYDNEPGNAMTRSFPTMESIQGTLAASIMLSENIARCLKKPTVFAGISMGGVVGLWGSIVEESKIDKRFIIAAHPEYRRIFFNDQFRGQINRYGDRLALFGKPNDYTYNDMSEVNIDEGVEGSNRNTYLFYGTEDLTVNSSNVLNTIQSLGITNSYSYPLDHKTMSAAFPDIINVIREQLREYISV</sequence>
<gene>
    <name evidence="1" type="ORF">A2863_04005</name>
</gene>
<dbReference type="EMBL" id="MGGF01000032">
    <property type="protein sequence ID" value="OGM21592.1"/>
    <property type="molecule type" value="Genomic_DNA"/>
</dbReference>
<dbReference type="AlphaFoldDB" id="A0A1F7Y2U8"/>
<protein>
    <recommendedName>
        <fullName evidence="3">Peptidase S9 prolyl oligopeptidase catalytic domain-containing protein</fullName>
    </recommendedName>
</protein>
<name>A0A1F7Y2U8_9BACT</name>
<evidence type="ECO:0008006" key="3">
    <source>
        <dbReference type="Google" id="ProtNLM"/>
    </source>
</evidence>
<comment type="caution">
    <text evidence="1">The sequence shown here is derived from an EMBL/GenBank/DDBJ whole genome shotgun (WGS) entry which is preliminary data.</text>
</comment>
<proteinExistence type="predicted"/>
<accession>A0A1F7Y2U8</accession>
<organism evidence="1 2">
    <name type="scientific">Candidatus Woesebacteria bacterium RIFCSPHIGHO2_01_FULL_38_9b</name>
    <dbReference type="NCBI Taxonomy" id="1802493"/>
    <lineage>
        <taxon>Bacteria</taxon>
        <taxon>Candidatus Woeseibacteriota</taxon>
    </lineage>
</organism>
<reference evidence="1 2" key="1">
    <citation type="journal article" date="2016" name="Nat. Commun.">
        <title>Thousands of microbial genomes shed light on interconnected biogeochemical processes in an aquifer system.</title>
        <authorList>
            <person name="Anantharaman K."/>
            <person name="Brown C.T."/>
            <person name="Hug L.A."/>
            <person name="Sharon I."/>
            <person name="Castelle C.J."/>
            <person name="Probst A.J."/>
            <person name="Thomas B.C."/>
            <person name="Singh A."/>
            <person name="Wilkins M.J."/>
            <person name="Karaoz U."/>
            <person name="Brodie E.L."/>
            <person name="Williams K.H."/>
            <person name="Hubbard S.S."/>
            <person name="Banfield J.F."/>
        </authorList>
    </citation>
    <scope>NUCLEOTIDE SEQUENCE [LARGE SCALE GENOMIC DNA]</scope>
</reference>
<dbReference type="SUPFAM" id="SSF53474">
    <property type="entry name" value="alpha/beta-Hydrolases"/>
    <property type="match status" value="1"/>
</dbReference>
<dbReference type="InterPro" id="IPR029058">
    <property type="entry name" value="AB_hydrolase_fold"/>
</dbReference>
<dbReference type="Gene3D" id="3.40.50.1820">
    <property type="entry name" value="alpha/beta hydrolase"/>
    <property type="match status" value="1"/>
</dbReference>